<sequence length="69" mass="7639">MKNLTSYQLKALSEFFNTVAAAWFSAGVISPLFIKPQSLLNIIVIIGIALVMTTSFLYVSLFLVKTLKI</sequence>
<name>A0A1F5GAW9_9BACT</name>
<evidence type="ECO:0000313" key="2">
    <source>
        <dbReference type="EMBL" id="OGD88989.1"/>
    </source>
</evidence>
<feature type="transmembrane region" description="Helical" evidence="1">
    <location>
        <begin position="40"/>
        <end position="64"/>
    </location>
</feature>
<dbReference type="STRING" id="1797714.A3D04_01425"/>
<gene>
    <name evidence="2" type="ORF">A3D04_01425</name>
</gene>
<feature type="transmembrane region" description="Helical" evidence="1">
    <location>
        <begin position="12"/>
        <end position="34"/>
    </location>
</feature>
<dbReference type="Proteomes" id="UP000177369">
    <property type="component" value="Unassembled WGS sequence"/>
</dbReference>
<keyword evidence="1" id="KW-0472">Membrane</keyword>
<organism evidence="2 3">
    <name type="scientific">Candidatus Curtissbacteria bacterium RIFCSPHIGHO2_02_FULL_40_16b</name>
    <dbReference type="NCBI Taxonomy" id="1797714"/>
    <lineage>
        <taxon>Bacteria</taxon>
        <taxon>Candidatus Curtissiibacteriota</taxon>
    </lineage>
</organism>
<proteinExistence type="predicted"/>
<accession>A0A1F5GAW9</accession>
<evidence type="ECO:0000313" key="3">
    <source>
        <dbReference type="Proteomes" id="UP000177369"/>
    </source>
</evidence>
<evidence type="ECO:0000256" key="1">
    <source>
        <dbReference type="SAM" id="Phobius"/>
    </source>
</evidence>
<keyword evidence="1" id="KW-1133">Transmembrane helix</keyword>
<protein>
    <submittedName>
        <fullName evidence="2">Uncharacterized protein</fullName>
    </submittedName>
</protein>
<comment type="caution">
    <text evidence="2">The sequence shown here is derived from an EMBL/GenBank/DDBJ whole genome shotgun (WGS) entry which is preliminary data.</text>
</comment>
<dbReference type="EMBL" id="MFBD01000015">
    <property type="protein sequence ID" value="OGD88989.1"/>
    <property type="molecule type" value="Genomic_DNA"/>
</dbReference>
<reference evidence="2 3" key="1">
    <citation type="journal article" date="2016" name="Nat. Commun.">
        <title>Thousands of microbial genomes shed light on interconnected biogeochemical processes in an aquifer system.</title>
        <authorList>
            <person name="Anantharaman K."/>
            <person name="Brown C.T."/>
            <person name="Hug L.A."/>
            <person name="Sharon I."/>
            <person name="Castelle C.J."/>
            <person name="Probst A.J."/>
            <person name="Thomas B.C."/>
            <person name="Singh A."/>
            <person name="Wilkins M.J."/>
            <person name="Karaoz U."/>
            <person name="Brodie E.L."/>
            <person name="Williams K.H."/>
            <person name="Hubbard S.S."/>
            <person name="Banfield J.F."/>
        </authorList>
    </citation>
    <scope>NUCLEOTIDE SEQUENCE [LARGE SCALE GENOMIC DNA]</scope>
</reference>
<keyword evidence="1" id="KW-0812">Transmembrane</keyword>
<dbReference type="AlphaFoldDB" id="A0A1F5GAW9"/>